<proteinExistence type="predicted"/>
<name>A0ACC4C746_POPAL</name>
<keyword evidence="2" id="KW-1185">Reference proteome</keyword>
<gene>
    <name evidence="1" type="ORF">D5086_013929</name>
</gene>
<dbReference type="EMBL" id="RCHU02000006">
    <property type="protein sequence ID" value="KAL3587062.1"/>
    <property type="molecule type" value="Genomic_DNA"/>
</dbReference>
<reference evidence="1 2" key="1">
    <citation type="journal article" date="2024" name="Plant Biotechnol. J.">
        <title>Genome and CRISPR/Cas9 system of a widespread forest tree (Populus alba) in the world.</title>
        <authorList>
            <person name="Liu Y.J."/>
            <person name="Jiang P.F."/>
            <person name="Han X.M."/>
            <person name="Li X.Y."/>
            <person name="Wang H.M."/>
            <person name="Wang Y.J."/>
            <person name="Wang X.X."/>
            <person name="Zeng Q.Y."/>
        </authorList>
    </citation>
    <scope>NUCLEOTIDE SEQUENCE [LARGE SCALE GENOMIC DNA]</scope>
    <source>
        <strain evidence="2">cv. PAL-ZL1</strain>
    </source>
</reference>
<comment type="caution">
    <text evidence="1">The sequence shown here is derived from an EMBL/GenBank/DDBJ whole genome shotgun (WGS) entry which is preliminary data.</text>
</comment>
<sequence>MSTKNGDRSLYHRLGQMGQNLAFEQYKKMEPAQLPSRDRKDWGQKRLNGEDRGTCLSCASCFERYNIKNRTKSGLVTRSVEEQKRELHFQAP</sequence>
<accession>A0ACC4C746</accession>
<evidence type="ECO:0000313" key="2">
    <source>
        <dbReference type="Proteomes" id="UP000309997"/>
    </source>
</evidence>
<protein>
    <submittedName>
        <fullName evidence="1">Uncharacterized protein</fullName>
    </submittedName>
</protein>
<dbReference type="Proteomes" id="UP000309997">
    <property type="component" value="Unassembled WGS sequence"/>
</dbReference>
<organism evidence="1 2">
    <name type="scientific">Populus alba</name>
    <name type="common">White poplar</name>
    <dbReference type="NCBI Taxonomy" id="43335"/>
    <lineage>
        <taxon>Eukaryota</taxon>
        <taxon>Viridiplantae</taxon>
        <taxon>Streptophyta</taxon>
        <taxon>Embryophyta</taxon>
        <taxon>Tracheophyta</taxon>
        <taxon>Spermatophyta</taxon>
        <taxon>Magnoliopsida</taxon>
        <taxon>eudicotyledons</taxon>
        <taxon>Gunneridae</taxon>
        <taxon>Pentapetalae</taxon>
        <taxon>rosids</taxon>
        <taxon>fabids</taxon>
        <taxon>Malpighiales</taxon>
        <taxon>Salicaceae</taxon>
        <taxon>Saliceae</taxon>
        <taxon>Populus</taxon>
    </lineage>
</organism>
<evidence type="ECO:0000313" key="1">
    <source>
        <dbReference type="EMBL" id="KAL3587062.1"/>
    </source>
</evidence>